<gene>
    <name evidence="2" type="ORF">BS639_17395</name>
</gene>
<dbReference type="Proteomes" id="UP000192722">
    <property type="component" value="Unassembled WGS sequence"/>
</dbReference>
<evidence type="ECO:0000313" key="2">
    <source>
        <dbReference type="EMBL" id="ORJ19950.1"/>
    </source>
</evidence>
<proteinExistence type="predicted"/>
<accession>A0ABX3TXL9</accession>
<reference evidence="2 3" key="1">
    <citation type="journal article" date="2017" name="Int. J. Syst. Evol. Microbiol.">
        <title>Rouxiella badensis sp. nov. and Rouxiella silvae sp. nov. isolated from peat bog soil in Germany and emendation of the genus description.</title>
        <authorList>
            <person name="Le Fleche-Mateos A."/>
            <person name="Kugler J.H."/>
            <person name="Hansen S.H."/>
            <person name="Syldatk C."/>
            <person name="Hausmann R."/>
            <person name="Lomprez F."/>
            <person name="Vandenbogaert M."/>
            <person name="Manuguerra J.C."/>
            <person name="Grimont P.A."/>
        </authorList>
    </citation>
    <scope>NUCLEOTIDE SEQUENCE [LARGE SCALE GENOMIC DNA]</scope>
    <source>
        <strain evidence="2 3">213</strain>
    </source>
</reference>
<sequence length="377" mass="41417">MADKQNSQVQNGVNDDITELKSLTQLRKRVISDSELVSMSQNAFRLAYGNRGVLLRNDGSDFSMLTTENGQARDGNPNTLRPLSFNLNTGRVSVRNGLDVAGGLITSNDAGISASTTGPNPMIAGQTYLSPAITSDFISGNVKTTMLMGSRVVAGKEDYGFVSYRDWQGGWNEIRVRKNRELEAGQYLKVNPDGWFTARGDYLTNNNKDRTTNGYRVQGIGDLFADIYHYERIGSHHFLAMHVANGGGQGWYEFRNNGDAFTNGSWHSSSDVRMKTDIKKIHNALEKLDQLHGYTYLKQGVPEAGVIAQEVEQVLPESVLQTSLRLNDGTELEDARGININGVVALLVEALREEKQARVALEVRLALLETAAAGGKE</sequence>
<comment type="caution">
    <text evidence="2">The sequence shown here is derived from an EMBL/GenBank/DDBJ whole genome shotgun (WGS) entry which is preliminary data.</text>
</comment>
<dbReference type="Pfam" id="PF21446">
    <property type="entry name" value="Gp34_trimer"/>
    <property type="match status" value="1"/>
</dbReference>
<dbReference type="PROSITE" id="PS51688">
    <property type="entry name" value="ICA"/>
    <property type="match status" value="1"/>
</dbReference>
<dbReference type="EMBL" id="MRWD01000045">
    <property type="protein sequence ID" value="ORJ19950.1"/>
    <property type="molecule type" value="Genomic_DNA"/>
</dbReference>
<organism evidence="2 3">
    <name type="scientific">Rouxiella silvae</name>
    <dbReference type="NCBI Taxonomy" id="1646373"/>
    <lineage>
        <taxon>Bacteria</taxon>
        <taxon>Pseudomonadati</taxon>
        <taxon>Pseudomonadota</taxon>
        <taxon>Gammaproteobacteria</taxon>
        <taxon>Enterobacterales</taxon>
        <taxon>Yersiniaceae</taxon>
        <taxon>Rouxiella</taxon>
    </lineage>
</organism>
<protein>
    <recommendedName>
        <fullName evidence="1">Peptidase S74 domain-containing protein</fullName>
    </recommendedName>
</protein>
<dbReference type="Pfam" id="PF13884">
    <property type="entry name" value="Peptidase_S74"/>
    <property type="match status" value="1"/>
</dbReference>
<keyword evidence="3" id="KW-1185">Reference proteome</keyword>
<evidence type="ECO:0000259" key="1">
    <source>
        <dbReference type="PROSITE" id="PS51688"/>
    </source>
</evidence>
<evidence type="ECO:0000313" key="3">
    <source>
        <dbReference type="Proteomes" id="UP000192722"/>
    </source>
</evidence>
<name>A0ABX3TXL9_9GAMM</name>
<dbReference type="InterPro" id="IPR030392">
    <property type="entry name" value="S74_ICA"/>
</dbReference>
<feature type="domain" description="Peptidase S74" evidence="1">
    <location>
        <begin position="270"/>
        <end position="365"/>
    </location>
</feature>
<dbReference type="InterPro" id="IPR048390">
    <property type="entry name" value="Gp34_trimer"/>
</dbReference>
<dbReference type="RefSeq" id="WP_084983773.1">
    <property type="nucleotide sequence ID" value="NZ_CBCSCF010000023.1"/>
</dbReference>